<organism evidence="1 2">
    <name type="scientific">Rubripirellula tenax</name>
    <dbReference type="NCBI Taxonomy" id="2528015"/>
    <lineage>
        <taxon>Bacteria</taxon>
        <taxon>Pseudomonadati</taxon>
        <taxon>Planctomycetota</taxon>
        <taxon>Planctomycetia</taxon>
        <taxon>Pirellulales</taxon>
        <taxon>Pirellulaceae</taxon>
        <taxon>Rubripirellula</taxon>
    </lineage>
</organism>
<reference evidence="1 2" key="1">
    <citation type="submission" date="2019-02" db="EMBL/GenBank/DDBJ databases">
        <title>Deep-cultivation of Planctomycetes and their phenomic and genomic characterization uncovers novel biology.</title>
        <authorList>
            <person name="Wiegand S."/>
            <person name="Jogler M."/>
            <person name="Boedeker C."/>
            <person name="Pinto D."/>
            <person name="Vollmers J."/>
            <person name="Rivas-Marin E."/>
            <person name="Kohn T."/>
            <person name="Peeters S.H."/>
            <person name="Heuer A."/>
            <person name="Rast P."/>
            <person name="Oberbeckmann S."/>
            <person name="Bunk B."/>
            <person name="Jeske O."/>
            <person name="Meyerdierks A."/>
            <person name="Storesund J.E."/>
            <person name="Kallscheuer N."/>
            <person name="Luecker S."/>
            <person name="Lage O.M."/>
            <person name="Pohl T."/>
            <person name="Merkel B.J."/>
            <person name="Hornburger P."/>
            <person name="Mueller R.-W."/>
            <person name="Bruemmer F."/>
            <person name="Labrenz M."/>
            <person name="Spormann A.M."/>
            <person name="Op Den Camp H."/>
            <person name="Overmann J."/>
            <person name="Amann R."/>
            <person name="Jetten M.S.M."/>
            <person name="Mascher T."/>
            <person name="Medema M.H."/>
            <person name="Devos D.P."/>
            <person name="Kaster A.-K."/>
            <person name="Ovreas L."/>
            <person name="Rohde M."/>
            <person name="Galperin M.Y."/>
            <person name="Jogler C."/>
        </authorList>
    </citation>
    <scope>NUCLEOTIDE SEQUENCE [LARGE SCALE GENOMIC DNA]</scope>
    <source>
        <strain evidence="1 2">Poly51</strain>
    </source>
</reference>
<accession>A0A5C6FEC7</accession>
<gene>
    <name evidence="1" type="ORF">Poly51_00700</name>
</gene>
<keyword evidence="1" id="KW-0378">Hydrolase</keyword>
<dbReference type="GO" id="GO:0016787">
    <property type="term" value="F:hydrolase activity"/>
    <property type="evidence" value="ECO:0007669"/>
    <property type="project" value="UniProtKB-KW"/>
</dbReference>
<dbReference type="Gene3D" id="3.40.630.40">
    <property type="entry name" value="Zn-dependent exopeptidases"/>
    <property type="match status" value="1"/>
</dbReference>
<comment type="caution">
    <text evidence="1">The sequence shown here is derived from an EMBL/GenBank/DDBJ whole genome shotgun (WGS) entry which is preliminary data.</text>
</comment>
<dbReference type="AlphaFoldDB" id="A0A5C6FEC7"/>
<dbReference type="EMBL" id="SJPW01000001">
    <property type="protein sequence ID" value="TWU59798.1"/>
    <property type="molecule type" value="Genomic_DNA"/>
</dbReference>
<dbReference type="Proteomes" id="UP000318288">
    <property type="component" value="Unassembled WGS sequence"/>
</dbReference>
<keyword evidence="2" id="KW-1185">Reference proteome</keyword>
<protein>
    <submittedName>
        <fullName evidence="1">N-formylglutamate amidohydrolase</fullName>
    </submittedName>
</protein>
<evidence type="ECO:0000313" key="1">
    <source>
        <dbReference type="EMBL" id="TWU59798.1"/>
    </source>
</evidence>
<name>A0A5C6FEC7_9BACT</name>
<sequence>MTAAIAAEGLAVHLSVHTFTPRFRGTRRAVDIGILFDPDRKNEAAIANAWCKDLATRLPRMRIAANQPYLGTDDGLTTWIRTKFAAPEYVGIEIEIANSIAKKSKGSQHKLLTELATTIGNPTWTHDSARGA</sequence>
<evidence type="ECO:0000313" key="2">
    <source>
        <dbReference type="Proteomes" id="UP000318288"/>
    </source>
</evidence>
<dbReference type="SUPFAM" id="SSF53187">
    <property type="entry name" value="Zn-dependent exopeptidases"/>
    <property type="match status" value="1"/>
</dbReference>
<proteinExistence type="predicted"/>